<evidence type="ECO:0000313" key="1">
    <source>
        <dbReference type="EMBL" id="MDQ0115055.1"/>
    </source>
</evidence>
<reference evidence="1 2" key="1">
    <citation type="submission" date="2023-07" db="EMBL/GenBank/DDBJ databases">
        <title>Sorghum-associated microbial communities from plants grown in Nebraska, USA.</title>
        <authorList>
            <person name="Schachtman D."/>
        </authorList>
    </citation>
    <scope>NUCLEOTIDE SEQUENCE [LARGE SCALE GENOMIC DNA]</scope>
    <source>
        <strain evidence="1 2">CC482</strain>
    </source>
</reference>
<name>A0ABT9U5Y0_PAEHA</name>
<organism evidence="1 2">
    <name type="scientific">Paenibacillus harenae</name>
    <dbReference type="NCBI Taxonomy" id="306543"/>
    <lineage>
        <taxon>Bacteria</taxon>
        <taxon>Bacillati</taxon>
        <taxon>Bacillota</taxon>
        <taxon>Bacilli</taxon>
        <taxon>Bacillales</taxon>
        <taxon>Paenibacillaceae</taxon>
        <taxon>Paenibacillus</taxon>
    </lineage>
</organism>
<sequence>MIKQELGFEHCHSTSESHQHAHLELVFTTESLLAYALWQINKEKTSDDDVEGLFKHRFS</sequence>
<accession>A0ABT9U5Y0</accession>
<gene>
    <name evidence="1" type="ORF">J2T15_004512</name>
</gene>
<dbReference type="EMBL" id="JAUSSU010000009">
    <property type="protein sequence ID" value="MDQ0115055.1"/>
    <property type="molecule type" value="Genomic_DNA"/>
</dbReference>
<evidence type="ECO:0000313" key="2">
    <source>
        <dbReference type="Proteomes" id="UP001229346"/>
    </source>
</evidence>
<keyword evidence="2" id="KW-1185">Reference proteome</keyword>
<comment type="caution">
    <text evidence="1">The sequence shown here is derived from an EMBL/GenBank/DDBJ whole genome shotgun (WGS) entry which is preliminary data.</text>
</comment>
<dbReference type="Proteomes" id="UP001229346">
    <property type="component" value="Unassembled WGS sequence"/>
</dbReference>
<proteinExistence type="predicted"/>
<protein>
    <submittedName>
        <fullName evidence="1">Uncharacterized protein</fullName>
    </submittedName>
</protein>